<protein>
    <submittedName>
        <fullName evidence="1">Uncharacterized protein</fullName>
    </submittedName>
</protein>
<comment type="caution">
    <text evidence="1">The sequence shown here is derived from an EMBL/GenBank/DDBJ whole genome shotgun (WGS) entry which is preliminary data.</text>
</comment>
<evidence type="ECO:0000313" key="1">
    <source>
        <dbReference type="EMBL" id="TMI84998.1"/>
    </source>
</evidence>
<dbReference type="Proteomes" id="UP000320048">
    <property type="component" value="Unassembled WGS sequence"/>
</dbReference>
<name>A0A537JN66_9BACT</name>
<organism evidence="1 2">
    <name type="scientific">Candidatus Segetimicrobium genomatis</name>
    <dbReference type="NCBI Taxonomy" id="2569760"/>
    <lineage>
        <taxon>Bacteria</taxon>
        <taxon>Bacillati</taxon>
        <taxon>Candidatus Sysuimicrobiota</taxon>
        <taxon>Candidatus Sysuimicrobiia</taxon>
        <taxon>Candidatus Sysuimicrobiales</taxon>
        <taxon>Candidatus Segetimicrobiaceae</taxon>
        <taxon>Candidatus Segetimicrobium</taxon>
    </lineage>
</organism>
<reference evidence="1 2" key="1">
    <citation type="journal article" date="2019" name="Nat. Microbiol.">
        <title>Mediterranean grassland soil C-N compound turnover is dependent on rainfall and depth, and is mediated by genomically divergent microorganisms.</title>
        <authorList>
            <person name="Diamond S."/>
            <person name="Andeer P.F."/>
            <person name="Li Z."/>
            <person name="Crits-Christoph A."/>
            <person name="Burstein D."/>
            <person name="Anantharaman K."/>
            <person name="Lane K.R."/>
            <person name="Thomas B.C."/>
            <person name="Pan C."/>
            <person name="Northen T.R."/>
            <person name="Banfield J.F."/>
        </authorList>
    </citation>
    <scope>NUCLEOTIDE SEQUENCE [LARGE SCALE GENOMIC DNA]</scope>
    <source>
        <strain evidence="1">NP_7</strain>
    </source>
</reference>
<dbReference type="EMBL" id="VBAO01000008">
    <property type="protein sequence ID" value="TMI84998.1"/>
    <property type="molecule type" value="Genomic_DNA"/>
</dbReference>
<evidence type="ECO:0000313" key="2">
    <source>
        <dbReference type="Proteomes" id="UP000320048"/>
    </source>
</evidence>
<dbReference type="AlphaFoldDB" id="A0A537JN66"/>
<sequence length="192" mass="20660">MCQLVRCRVTDRAQFTQAVSRIPGDAWVPTYEDRSRGAPGEGVWTTLAALDVLREKGVPLEPVESLEAELIPVFYGPGATVHAKLMAADLRCSALAAGAIGAVRAGEGSVDAVAARTGLPRRDLMAWQPPFSPPYVWLLIRTRDDVEGAVGRLYPEHEPARQWARRFGVGSLGALLSQAQPGIPPKLVPNAE</sequence>
<accession>A0A537JN66</accession>
<gene>
    <name evidence="1" type="ORF">E6H04_00270</name>
</gene>
<proteinExistence type="predicted"/>